<dbReference type="EMBL" id="JBJKBG010000010">
    <property type="protein sequence ID" value="KAL3721019.1"/>
    <property type="molecule type" value="Genomic_DNA"/>
</dbReference>
<name>A0ABD3J3A2_EUCGL</name>
<dbReference type="PANTHER" id="PTHR33132">
    <property type="entry name" value="OSJNBB0118P14.9 PROTEIN"/>
    <property type="match status" value="1"/>
</dbReference>
<accession>A0ABD3J3A2</accession>
<feature type="region of interest" description="Disordered" evidence="1">
    <location>
        <begin position="1"/>
        <end position="54"/>
    </location>
</feature>
<evidence type="ECO:0000313" key="2">
    <source>
        <dbReference type="EMBL" id="KAL3721019.1"/>
    </source>
</evidence>
<evidence type="ECO:0000256" key="1">
    <source>
        <dbReference type="SAM" id="MobiDB-lite"/>
    </source>
</evidence>
<dbReference type="Proteomes" id="UP001634007">
    <property type="component" value="Unassembled WGS sequence"/>
</dbReference>
<gene>
    <name evidence="2" type="ORF">ACJRO7_005783</name>
</gene>
<reference evidence="2 3" key="1">
    <citation type="submission" date="2024-11" db="EMBL/GenBank/DDBJ databases">
        <title>Chromosome-level genome assembly of Eucalyptus globulus Labill. provides insights into its genome evolution.</title>
        <authorList>
            <person name="Li X."/>
        </authorList>
    </citation>
    <scope>NUCLEOTIDE SEQUENCE [LARGE SCALE GENOMIC DNA]</scope>
    <source>
        <strain evidence="2">CL2024</strain>
        <tissue evidence="2">Fresh tender leaves</tissue>
    </source>
</reference>
<comment type="caution">
    <text evidence="2">The sequence shown here is derived from an EMBL/GenBank/DDBJ whole genome shotgun (WGS) entry which is preliminary data.</text>
</comment>
<proteinExistence type="predicted"/>
<sequence>MCQPSFPVVGVSRRTRSRQRQVAPPETVAREAGGNEAANEEARGNGGSGGGTANWCLCSPTAHPRSFRCRYHQSNYTWVGRVGFDTRNRVQSDK</sequence>
<keyword evidence="3" id="KW-1185">Reference proteome</keyword>
<protein>
    <submittedName>
        <fullName evidence="2">Uncharacterized protein</fullName>
    </submittedName>
</protein>
<dbReference type="AlphaFoldDB" id="A0ABD3J3A2"/>
<organism evidence="2 3">
    <name type="scientific">Eucalyptus globulus</name>
    <name type="common">Tasmanian blue gum</name>
    <dbReference type="NCBI Taxonomy" id="34317"/>
    <lineage>
        <taxon>Eukaryota</taxon>
        <taxon>Viridiplantae</taxon>
        <taxon>Streptophyta</taxon>
        <taxon>Embryophyta</taxon>
        <taxon>Tracheophyta</taxon>
        <taxon>Spermatophyta</taxon>
        <taxon>Magnoliopsida</taxon>
        <taxon>eudicotyledons</taxon>
        <taxon>Gunneridae</taxon>
        <taxon>Pentapetalae</taxon>
        <taxon>rosids</taxon>
        <taxon>malvids</taxon>
        <taxon>Myrtales</taxon>
        <taxon>Myrtaceae</taxon>
        <taxon>Myrtoideae</taxon>
        <taxon>Eucalypteae</taxon>
        <taxon>Eucalyptus</taxon>
    </lineage>
</organism>
<evidence type="ECO:0000313" key="3">
    <source>
        <dbReference type="Proteomes" id="UP001634007"/>
    </source>
</evidence>
<dbReference type="PANTHER" id="PTHR33132:SF142">
    <property type="entry name" value="SERINE-RICH PROTEIN-LIKE PROTEIN"/>
    <property type="match status" value="1"/>
</dbReference>